<keyword evidence="4" id="KW-1185">Reference proteome</keyword>
<dbReference type="GO" id="GO:0030246">
    <property type="term" value="F:carbohydrate binding"/>
    <property type="evidence" value="ECO:0007669"/>
    <property type="project" value="InterPro"/>
</dbReference>
<dbReference type="AlphaFoldDB" id="A0A1G9RNU3"/>
<evidence type="ECO:0000256" key="1">
    <source>
        <dbReference type="ARBA" id="ARBA00022729"/>
    </source>
</evidence>
<dbReference type="PROSITE" id="PS51257">
    <property type="entry name" value="PROKAR_LIPOPROTEIN"/>
    <property type="match status" value="1"/>
</dbReference>
<dbReference type="RefSeq" id="WP_245704473.1">
    <property type="nucleotide sequence ID" value="NZ_FNHH01000008.1"/>
</dbReference>
<dbReference type="SUPFAM" id="SSF49452">
    <property type="entry name" value="Starch-binding domain-like"/>
    <property type="match status" value="1"/>
</dbReference>
<feature type="domain" description="SbsA Ig-like" evidence="2">
    <location>
        <begin position="38"/>
        <end position="137"/>
    </location>
</feature>
<proteinExistence type="predicted"/>
<dbReference type="EMBL" id="FNHH01000008">
    <property type="protein sequence ID" value="SDM24740.1"/>
    <property type="molecule type" value="Genomic_DNA"/>
</dbReference>
<organism evidence="3 4">
    <name type="scientific">Daejeonella rubra</name>
    <dbReference type="NCBI Taxonomy" id="990371"/>
    <lineage>
        <taxon>Bacteria</taxon>
        <taxon>Pseudomonadati</taxon>
        <taxon>Bacteroidota</taxon>
        <taxon>Sphingobacteriia</taxon>
        <taxon>Sphingobacteriales</taxon>
        <taxon>Sphingobacteriaceae</taxon>
        <taxon>Daejeonella</taxon>
    </lineage>
</organism>
<evidence type="ECO:0000259" key="2">
    <source>
        <dbReference type="Pfam" id="PF13205"/>
    </source>
</evidence>
<dbReference type="Proteomes" id="UP000199226">
    <property type="component" value="Unassembled WGS sequence"/>
</dbReference>
<dbReference type="STRING" id="990371.SAMN05421813_10889"/>
<reference evidence="4" key="1">
    <citation type="submission" date="2016-10" db="EMBL/GenBank/DDBJ databases">
        <authorList>
            <person name="Varghese N."/>
            <person name="Submissions S."/>
        </authorList>
    </citation>
    <scope>NUCLEOTIDE SEQUENCE [LARGE SCALE GENOMIC DNA]</scope>
    <source>
        <strain evidence="4">DSM 24536</strain>
    </source>
</reference>
<name>A0A1G9RNU3_9SPHI</name>
<evidence type="ECO:0000313" key="4">
    <source>
        <dbReference type="Proteomes" id="UP000199226"/>
    </source>
</evidence>
<keyword evidence="1" id="KW-0732">Signal</keyword>
<protein>
    <submittedName>
        <fullName evidence="3">Ig-like domain-containing protein</fullName>
    </submittedName>
</protein>
<dbReference type="InterPro" id="IPR032812">
    <property type="entry name" value="SbsA_Ig"/>
</dbReference>
<dbReference type="InterPro" id="IPR013784">
    <property type="entry name" value="Carb-bd-like_fold"/>
</dbReference>
<gene>
    <name evidence="3" type="ORF">SAMN05421813_10889</name>
</gene>
<sequence>MANIKRTIFLTVPGLVFFYSLFLISCASVQSPTGGPRDTIQPVIVKELPKNLTRNFTASKIEIEFDEFVKLSNEFTEISVSPAMDIPPTYKARKEILQISFEEELQKNTTYTINFGKAIADVNEGNILKNYSYVFSTGNEIDSLSISGKVISSLTKQNLKDVTVFILPISQDSLFGKKKASFFTTTDTSGSFKLSNLRADKYRIYALNEQGGDRIYNGNSEEIGFLNEPINLNKDTSNIELQVFKEVPKIFSVLDRKIESDGRVTLTFNKPIQDPSVNILEPSALNTSKTVEFSNIRDSAIIWLPELTFDSLKVAVNSKEKSLDTVILRRNKRDTYTPLLNITDNIIGTKIRPGSELAIKFSSPIKSYDDKLISILEDSIAIRGFEIVKNERNPRTYNIKYPWKLKKQYILRLENNAFTDILENKTKAYARKFELDSEDNYGSISIKITVPDTSKNYIIQWLGDNDKALRQDRISKNSLLNYTRYPTAKYRIRVIYDANNNGEWDTGNVILKKQPEDTWTFDKTISLRPNWDLEENVIIPNPE</sequence>
<evidence type="ECO:0000313" key="3">
    <source>
        <dbReference type="EMBL" id="SDM24740.1"/>
    </source>
</evidence>
<accession>A0A1G9RNU3</accession>
<dbReference type="Pfam" id="PF13205">
    <property type="entry name" value="Big_5"/>
    <property type="match status" value="1"/>
</dbReference>